<feature type="compositionally biased region" description="Acidic residues" evidence="2">
    <location>
        <begin position="83"/>
        <end position="98"/>
    </location>
</feature>
<protein>
    <recommendedName>
        <fullName evidence="3">C2H2-type domain-containing protein</fullName>
    </recommendedName>
</protein>
<keyword evidence="1" id="KW-0479">Metal-binding</keyword>
<dbReference type="PROSITE" id="PS00028">
    <property type="entry name" value="ZINC_FINGER_C2H2_1"/>
    <property type="match status" value="1"/>
</dbReference>
<dbReference type="SUPFAM" id="SSF57667">
    <property type="entry name" value="beta-beta-alpha zinc fingers"/>
    <property type="match status" value="1"/>
</dbReference>
<feature type="region of interest" description="Disordered" evidence="2">
    <location>
        <begin position="77"/>
        <end position="106"/>
    </location>
</feature>
<feature type="non-terminal residue" evidence="4">
    <location>
        <position position="1"/>
    </location>
</feature>
<name>A0A9W8MJF4_9AGAR</name>
<dbReference type="Gene3D" id="3.30.160.60">
    <property type="entry name" value="Classic Zinc Finger"/>
    <property type="match status" value="1"/>
</dbReference>
<evidence type="ECO:0000256" key="1">
    <source>
        <dbReference type="PROSITE-ProRule" id="PRU00042"/>
    </source>
</evidence>
<accession>A0A9W8MJF4</accession>
<dbReference type="InterPro" id="IPR036236">
    <property type="entry name" value="Znf_C2H2_sf"/>
</dbReference>
<keyword evidence="1" id="KW-0862">Zinc</keyword>
<dbReference type="Proteomes" id="UP001140091">
    <property type="component" value="Unassembled WGS sequence"/>
</dbReference>
<proteinExistence type="predicted"/>
<organism evidence="4 5">
    <name type="scientific">Candolleomyces eurysporus</name>
    <dbReference type="NCBI Taxonomy" id="2828524"/>
    <lineage>
        <taxon>Eukaryota</taxon>
        <taxon>Fungi</taxon>
        <taxon>Dikarya</taxon>
        <taxon>Basidiomycota</taxon>
        <taxon>Agaricomycotina</taxon>
        <taxon>Agaricomycetes</taxon>
        <taxon>Agaricomycetidae</taxon>
        <taxon>Agaricales</taxon>
        <taxon>Agaricineae</taxon>
        <taxon>Psathyrellaceae</taxon>
        <taxon>Candolleomyces</taxon>
    </lineage>
</organism>
<dbReference type="InterPro" id="IPR013087">
    <property type="entry name" value="Znf_C2H2_type"/>
</dbReference>
<evidence type="ECO:0000313" key="5">
    <source>
        <dbReference type="Proteomes" id="UP001140091"/>
    </source>
</evidence>
<sequence length="192" mass="21457">MILEASVPSKSHGVEVTLEEIGNATLKGVARISNRRKKALTTHKNVSHLGKRDFVCPQCHKAFGYKHLLQRHAAKIHGQTSLEESDEGEQADEEEDGYGSDSKTLEEGHIDRITGKAYADRTMNKVGRWKCPFPDLNGLECENTATGTASSQSRCDYSFSRLYDLRRHLQAGHEVSVEKDSLQAWMTTRKGL</sequence>
<evidence type="ECO:0000256" key="2">
    <source>
        <dbReference type="SAM" id="MobiDB-lite"/>
    </source>
</evidence>
<dbReference type="GO" id="GO:0008270">
    <property type="term" value="F:zinc ion binding"/>
    <property type="evidence" value="ECO:0007669"/>
    <property type="project" value="UniProtKB-KW"/>
</dbReference>
<dbReference type="SMART" id="SM00355">
    <property type="entry name" value="ZnF_C2H2"/>
    <property type="match status" value="2"/>
</dbReference>
<keyword evidence="1" id="KW-0863">Zinc-finger</keyword>
<dbReference type="Pfam" id="PF00096">
    <property type="entry name" value="zf-C2H2"/>
    <property type="match status" value="2"/>
</dbReference>
<dbReference type="OrthoDB" id="427030at2759"/>
<reference evidence="4" key="1">
    <citation type="submission" date="2022-06" db="EMBL/GenBank/DDBJ databases">
        <title>Genome Sequence of Candolleomyces eurysporus.</title>
        <authorList>
            <person name="Buettner E."/>
        </authorList>
    </citation>
    <scope>NUCLEOTIDE SEQUENCE</scope>
    <source>
        <strain evidence="4">VTCC 930004</strain>
    </source>
</reference>
<evidence type="ECO:0000259" key="3">
    <source>
        <dbReference type="PROSITE" id="PS50157"/>
    </source>
</evidence>
<feature type="domain" description="C2H2-type" evidence="3">
    <location>
        <begin position="54"/>
        <end position="77"/>
    </location>
</feature>
<dbReference type="PROSITE" id="PS50157">
    <property type="entry name" value="ZINC_FINGER_C2H2_2"/>
    <property type="match status" value="1"/>
</dbReference>
<comment type="caution">
    <text evidence="4">The sequence shown here is derived from an EMBL/GenBank/DDBJ whole genome shotgun (WGS) entry which is preliminary data.</text>
</comment>
<keyword evidence="5" id="KW-1185">Reference proteome</keyword>
<dbReference type="AlphaFoldDB" id="A0A9W8MJF4"/>
<evidence type="ECO:0000313" key="4">
    <source>
        <dbReference type="EMBL" id="KAJ2931268.1"/>
    </source>
</evidence>
<dbReference type="EMBL" id="JANBPK010000809">
    <property type="protein sequence ID" value="KAJ2931268.1"/>
    <property type="molecule type" value="Genomic_DNA"/>
</dbReference>
<gene>
    <name evidence="4" type="ORF">H1R20_g5816</name>
</gene>